<protein>
    <submittedName>
        <fullName evidence="5">Periplasmic copper-binding protein</fullName>
    </submittedName>
</protein>
<dbReference type="InterPro" id="IPR038765">
    <property type="entry name" value="Papain-like_cys_pep_sf"/>
</dbReference>
<evidence type="ECO:0000313" key="5">
    <source>
        <dbReference type="EMBL" id="ADD08588.1"/>
    </source>
</evidence>
<dbReference type="Pfam" id="PF13229">
    <property type="entry name" value="Beta_helix"/>
    <property type="match status" value="1"/>
</dbReference>
<feature type="transmembrane region" description="Helical" evidence="2">
    <location>
        <begin position="1277"/>
        <end position="1298"/>
    </location>
</feature>
<dbReference type="CDD" id="cd02619">
    <property type="entry name" value="Peptidase_C1"/>
    <property type="match status" value="1"/>
</dbReference>
<dbReference type="SUPFAM" id="SSF54001">
    <property type="entry name" value="Cysteine proteinases"/>
    <property type="match status" value="1"/>
</dbReference>
<dbReference type="GeneID" id="8827729"/>
<keyword evidence="2" id="KW-1133">Transmembrane helix</keyword>
<dbReference type="Gene3D" id="3.90.70.10">
    <property type="entry name" value="Cysteine proteinases"/>
    <property type="match status" value="1"/>
</dbReference>
<proteinExistence type="predicted"/>
<dbReference type="Pfam" id="PF05048">
    <property type="entry name" value="NosD"/>
    <property type="match status" value="1"/>
</dbReference>
<dbReference type="PANTHER" id="PTHR34677:SF3">
    <property type="entry name" value="BACTERIAL IG-LIKE DOMAIN-CONTAINING PROTEIN"/>
    <property type="match status" value="1"/>
</dbReference>
<dbReference type="SMART" id="SM00060">
    <property type="entry name" value="FN3"/>
    <property type="match status" value="4"/>
</dbReference>
<dbReference type="eggNOG" id="arCOG03439">
    <property type="taxonomic scope" value="Archaea"/>
</dbReference>
<evidence type="ECO:0000313" key="6">
    <source>
        <dbReference type="Proteomes" id="UP000001400"/>
    </source>
</evidence>
<dbReference type="RefSeq" id="WP_008082496.1">
    <property type="nucleotide sequence ID" value="NC_013926.1"/>
</dbReference>
<feature type="compositionally biased region" description="Basic and acidic residues" evidence="1">
    <location>
        <begin position="1304"/>
        <end position="1315"/>
    </location>
</feature>
<dbReference type="SMART" id="SM00710">
    <property type="entry name" value="PbH1"/>
    <property type="match status" value="8"/>
</dbReference>
<feature type="domain" description="Fibronectin type-III" evidence="3">
    <location>
        <begin position="1008"/>
        <end position="1084"/>
    </location>
</feature>
<dbReference type="eggNOG" id="arCOG02501">
    <property type="taxonomic scope" value="Archaea"/>
</dbReference>
<dbReference type="InterPro" id="IPR003961">
    <property type="entry name" value="FN3_dom"/>
</dbReference>
<dbReference type="InterPro" id="IPR000668">
    <property type="entry name" value="Peptidase_C1A_C"/>
</dbReference>
<keyword evidence="2" id="KW-0812">Transmembrane</keyword>
<dbReference type="SUPFAM" id="SSF51126">
    <property type="entry name" value="Pectin lyase-like"/>
    <property type="match status" value="2"/>
</dbReference>
<name>B5I9E3_ACIB4</name>
<dbReference type="EMBL" id="CP001941">
    <property type="protein sequence ID" value="ADD08588.1"/>
    <property type="molecule type" value="Genomic_DNA"/>
</dbReference>
<feature type="domain" description="Fibronectin type-III" evidence="3">
    <location>
        <begin position="1186"/>
        <end position="1259"/>
    </location>
</feature>
<feature type="domain" description="Fibronectin type-III" evidence="3">
    <location>
        <begin position="833"/>
        <end position="908"/>
    </location>
</feature>
<dbReference type="Pfam" id="PF00112">
    <property type="entry name" value="Peptidase_C1"/>
    <property type="match status" value="1"/>
</dbReference>
<dbReference type="Proteomes" id="UP000001400">
    <property type="component" value="Chromosome"/>
</dbReference>
<evidence type="ECO:0000259" key="4">
    <source>
        <dbReference type="SMART" id="SM00645"/>
    </source>
</evidence>
<dbReference type="InterPro" id="IPR011050">
    <property type="entry name" value="Pectin_lyase_fold/virulence"/>
</dbReference>
<dbReference type="InterPro" id="IPR022441">
    <property type="entry name" value="Para_beta_helix_rpt-2"/>
</dbReference>
<dbReference type="HOGENOM" id="CLU_005904_0_0_2"/>
<accession>B5I9E3</accession>
<dbReference type="GO" id="GO:0006508">
    <property type="term" value="P:proteolysis"/>
    <property type="evidence" value="ECO:0007669"/>
    <property type="project" value="InterPro"/>
</dbReference>
<dbReference type="InterPro" id="IPR013783">
    <property type="entry name" value="Ig-like_fold"/>
</dbReference>
<dbReference type="InterPro" id="IPR036116">
    <property type="entry name" value="FN3_sf"/>
</dbReference>
<sequence>MKKALIVIIVISVLLFSGFSVIPALAQAHHSNTQHLFKPVDEPIAYDIHYFNQGDAKFMMEHIKDIQTGNLKAGGYYTGFKTPSRHTIENSVGKLMVVNSVYAPRGFPSTLDLSKDPRFPKVGNQGAQGSCAAWAVTYYSEGWLQAYTHNWTDAHYGYNKHHLMSPAWTYNKVNGGSDQGSSFIANMLVLYRLGGATMYTMPYNDHDAVSWGDEAAWREAPLYRIQDGYVLNVSAIINTTVGTNNAPTQQQVDNLTNAIKAVLAEGYTVNFAIDADEYDNIFNNGGNYIISYSEYDASGSPNHAQTIVGWNDTIKDNGDQGAFKIVNSWGTGWGVGGYYWITYKAMYKILAMGQGWPDAYYMTPRHNYQPKLLATWNVDPNHPGTRITPIDLGIGSPSHPIQIKRSIFGNISPTSYNGGDHPFPTFLAVDLTDFMGNFSYNSSNEFFLYAHKWSKKMIITSFHIEYYPNKYIPGKPYQVSDNSPDVPALQDSSHDAIVRAYLRPIQPFHTIKINSNSDFTASNGVIGGNGTKDNPYIIGWWDIDANGSSYAISITNTTAYFIIEKCYLHNTSSGYGIGLHNVQNGYIMKNKIYDNYYGVFFYASYHNTLASNQFFNNTHPVYVSSYPKALYYNQTIYSNNTVGGKPLYYINNKDGYTLANVDAGYIGVFYSTNVTLNNVTIDGVGELFIERSSNVEVLYSMVNSSYWGVTIRYSNSIKVFGSYFTNNIFGIVMYSVKNSVINNNTFSNNRYGLRVSSSYNNTIYHNNFINNKYQAYDNENNTWSLAPPVGGNYWSDYNGTDANHDGFGDTPYVIPGGSAKDYYPLMKAWDAVPPKVSISSPTNGKILATSSITVYWNGTDNIGISHYQVKLDDGSWINVGNATKYTFNNVKDGQHTVYVEAFDFSNNSAIAQVSFEVDTTPPQIHFISPKENSYVNTSNVLIKWTYSDESKVIFMITIDNNLPMPVGSNTQYLAQGLKSGKHEVTLLGMDAAGNRRTVYLNFSIDTIPPTVQWNMSIQSGSWINTNTITLKWIASDNVAVNYSEIQLDGSNWNNIGNVNEYTFTNLSNGLHNVVLRVYDKAGNYNQTSFSFKVDTKAPTLNITAPENNMITNSSSITVKWSGSDNFAIAYYEIKVDNGAWKNVGNSTSYNLNLQDGQHTIYVKAVDEAGNSKEKSIAITVDTQAPTIEITSPTENYNTTNNYVVVSWSGSDNLGIAYYEIKIDNGSWTKVETQTSYNFTGLSVGQHTVIIKAVDKAGNSNTAKITFQIKEAGGMTSLVIGLSILVIIIIIIVIAVAMVKKGKKPREVREKEMEKEENSEETEEGSSEEDLEE</sequence>
<dbReference type="InterPro" id="IPR006626">
    <property type="entry name" value="PbH1"/>
</dbReference>
<feature type="domain" description="Peptidase C1A papain C-terminal" evidence="4">
    <location>
        <begin position="107"/>
        <end position="349"/>
    </location>
</feature>
<evidence type="ECO:0000256" key="2">
    <source>
        <dbReference type="SAM" id="Phobius"/>
    </source>
</evidence>
<keyword evidence="6" id="KW-1185">Reference proteome</keyword>
<dbReference type="InterPro" id="IPR039448">
    <property type="entry name" value="Beta_helix"/>
</dbReference>
<dbReference type="Gene3D" id="2.60.40.10">
    <property type="entry name" value="Immunoglobulins"/>
    <property type="match status" value="4"/>
</dbReference>
<feature type="domain" description="Fibronectin type-III" evidence="3">
    <location>
        <begin position="1102"/>
        <end position="1171"/>
    </location>
</feature>
<feature type="region of interest" description="Disordered" evidence="1">
    <location>
        <begin position="1300"/>
        <end position="1332"/>
    </location>
</feature>
<reference evidence="5" key="1">
    <citation type="submission" date="2010-02" db="EMBL/GenBank/DDBJ databases">
        <title>Complete sequence of Aciduliprofundum boonei T469.</title>
        <authorList>
            <consortium name="US DOE Joint Genome Institute"/>
            <person name="Lucas S."/>
            <person name="Copeland A."/>
            <person name="Lapidus A."/>
            <person name="Cheng J.-F."/>
            <person name="Bruce D."/>
            <person name="Goodwin L."/>
            <person name="Pitluck S."/>
            <person name="Saunders E."/>
            <person name="Detter J.C."/>
            <person name="Han C."/>
            <person name="Tapia R."/>
            <person name="Land M."/>
            <person name="Hauser L."/>
            <person name="Kyrpides N."/>
            <person name="Mikhailova N."/>
            <person name="Flores G."/>
            <person name="Reysenbach A.-L."/>
            <person name="Woyke T."/>
        </authorList>
    </citation>
    <scope>NUCLEOTIDE SEQUENCE</scope>
    <source>
        <strain evidence="5">T469</strain>
    </source>
</reference>
<organism evidence="5 6">
    <name type="scientific">Aciduliprofundum boonei (strain DSM 19572 / T469)</name>
    <dbReference type="NCBI Taxonomy" id="439481"/>
    <lineage>
        <taxon>Archaea</taxon>
        <taxon>Methanobacteriati</taxon>
        <taxon>Thermoplasmatota</taxon>
        <taxon>DHVE2 group</taxon>
        <taxon>Candidatus Aciduliprofundum</taxon>
    </lineage>
</organism>
<dbReference type="STRING" id="439481.Aboo_0779"/>
<dbReference type="NCBIfam" id="TIGR03804">
    <property type="entry name" value="para_beta_helix"/>
    <property type="match status" value="2"/>
</dbReference>
<keyword evidence="2" id="KW-0472">Membrane</keyword>
<dbReference type="KEGG" id="abi:Aboo_0779"/>
<dbReference type="eggNOG" id="arCOG03607">
    <property type="taxonomic scope" value="Archaea"/>
</dbReference>
<dbReference type="Gene3D" id="2.160.20.10">
    <property type="entry name" value="Single-stranded right-handed beta-helix, Pectin lyase-like"/>
    <property type="match status" value="2"/>
</dbReference>
<gene>
    <name evidence="5" type="ordered locus">Aboo_0779</name>
</gene>
<evidence type="ECO:0000259" key="3">
    <source>
        <dbReference type="SMART" id="SM00060"/>
    </source>
</evidence>
<dbReference type="SMART" id="SM00645">
    <property type="entry name" value="Pept_C1"/>
    <property type="match status" value="1"/>
</dbReference>
<dbReference type="GO" id="GO:0008234">
    <property type="term" value="F:cysteine-type peptidase activity"/>
    <property type="evidence" value="ECO:0007669"/>
    <property type="project" value="InterPro"/>
</dbReference>
<dbReference type="SUPFAM" id="SSF49265">
    <property type="entry name" value="Fibronectin type III"/>
    <property type="match status" value="1"/>
</dbReference>
<dbReference type="Pfam" id="PF17957">
    <property type="entry name" value="Big_7"/>
    <property type="match status" value="1"/>
</dbReference>
<dbReference type="Pfam" id="PF09136">
    <property type="entry name" value="Glucodextran_B"/>
    <property type="match status" value="1"/>
</dbReference>
<dbReference type="InterPro" id="IPR012334">
    <property type="entry name" value="Pectin_lyas_fold"/>
</dbReference>
<dbReference type="PANTHER" id="PTHR34677">
    <property type="match status" value="1"/>
</dbReference>
<dbReference type="InterPro" id="IPR007742">
    <property type="entry name" value="NosD_dom"/>
</dbReference>
<feature type="compositionally biased region" description="Acidic residues" evidence="1">
    <location>
        <begin position="1316"/>
        <end position="1332"/>
    </location>
</feature>
<evidence type="ECO:0000256" key="1">
    <source>
        <dbReference type="SAM" id="MobiDB-lite"/>
    </source>
</evidence>
<dbReference type="OrthoDB" id="62381at2157"/>